<accession>A0A3G5AC25</accession>
<name>A0A3G5AC25_9VIRU</name>
<organism evidence="1">
    <name type="scientific">Hyperionvirus sp</name>
    <dbReference type="NCBI Taxonomy" id="2487770"/>
    <lineage>
        <taxon>Viruses</taxon>
        <taxon>Varidnaviria</taxon>
        <taxon>Bamfordvirae</taxon>
        <taxon>Nucleocytoviricota</taxon>
        <taxon>Megaviricetes</taxon>
        <taxon>Imitervirales</taxon>
        <taxon>Mimiviridae</taxon>
        <taxon>Klosneuvirinae</taxon>
    </lineage>
</organism>
<protein>
    <submittedName>
        <fullName evidence="1">Uncharacterized protein</fullName>
    </submittedName>
</protein>
<proteinExistence type="predicted"/>
<dbReference type="EMBL" id="MK072388">
    <property type="protein sequence ID" value="AYV83423.1"/>
    <property type="molecule type" value="Genomic_DNA"/>
</dbReference>
<reference evidence="1" key="1">
    <citation type="submission" date="2018-10" db="EMBL/GenBank/DDBJ databases">
        <title>Hidden diversity of soil giant viruses.</title>
        <authorList>
            <person name="Schulz F."/>
            <person name="Alteio L."/>
            <person name="Goudeau D."/>
            <person name="Ryan E.M."/>
            <person name="Malmstrom R.R."/>
            <person name="Blanchard J."/>
            <person name="Woyke T."/>
        </authorList>
    </citation>
    <scope>NUCLEOTIDE SEQUENCE</scope>
    <source>
        <strain evidence="1">HYV1</strain>
    </source>
</reference>
<gene>
    <name evidence="1" type="ORF">Hyperionvirus6_104</name>
</gene>
<sequence>MIFSSGAAYNVYIMSWLYYWPRLEKKDYIKEFCFLFVFETADTIESIAVGSNYPYEVYSRATGEFLNDGGHRYLARELNCTASLDESFAMQRHVSFAFY</sequence>
<evidence type="ECO:0000313" key="1">
    <source>
        <dbReference type="EMBL" id="AYV83423.1"/>
    </source>
</evidence>